<evidence type="ECO:0000313" key="2">
    <source>
        <dbReference type="EMBL" id="KAF9058614.1"/>
    </source>
</evidence>
<accession>A0A9P5P867</accession>
<dbReference type="SUPFAM" id="SSF56112">
    <property type="entry name" value="Protein kinase-like (PK-like)"/>
    <property type="match status" value="1"/>
</dbReference>
<sequence length="194" mass="22074">MAIDIKKLLKEVEIVLADKEEYKELLAQTGSYAGDLLDLFQTLSGYPDVKPHLRSAIFKAMLRLSKSSNVFPKCLLIQNVNTLENRPVTAGGFGEIWKGTIGESTQAVCLKIVKVFSVSDVESLVREFVCEAIIWKQLEHPNLLPFLGLYFLDDTRICLISPWMDNGNLVQYLKKRRNQVDHHLLVRLILLKDC</sequence>
<dbReference type="InterPro" id="IPR001245">
    <property type="entry name" value="Ser-Thr/Tyr_kinase_cat_dom"/>
</dbReference>
<dbReference type="InterPro" id="IPR000719">
    <property type="entry name" value="Prot_kinase_dom"/>
</dbReference>
<comment type="caution">
    <text evidence="2">The sequence shown here is derived from an EMBL/GenBank/DDBJ whole genome shotgun (WGS) entry which is preliminary data.</text>
</comment>
<evidence type="ECO:0000313" key="3">
    <source>
        <dbReference type="Proteomes" id="UP000772434"/>
    </source>
</evidence>
<dbReference type="GO" id="GO:0005524">
    <property type="term" value="F:ATP binding"/>
    <property type="evidence" value="ECO:0007669"/>
    <property type="project" value="InterPro"/>
</dbReference>
<dbReference type="InterPro" id="IPR011009">
    <property type="entry name" value="Kinase-like_dom_sf"/>
</dbReference>
<dbReference type="AlphaFoldDB" id="A0A9P5P867"/>
<dbReference type="PROSITE" id="PS50011">
    <property type="entry name" value="PROTEIN_KINASE_DOM"/>
    <property type="match status" value="1"/>
</dbReference>
<dbReference type="GO" id="GO:0004674">
    <property type="term" value="F:protein serine/threonine kinase activity"/>
    <property type="evidence" value="ECO:0007669"/>
    <property type="project" value="TreeGrafter"/>
</dbReference>
<reference evidence="2" key="1">
    <citation type="submission" date="2020-11" db="EMBL/GenBank/DDBJ databases">
        <authorList>
            <consortium name="DOE Joint Genome Institute"/>
            <person name="Ahrendt S."/>
            <person name="Riley R."/>
            <person name="Andreopoulos W."/>
            <person name="Labutti K."/>
            <person name="Pangilinan J."/>
            <person name="Ruiz-Duenas F.J."/>
            <person name="Barrasa J.M."/>
            <person name="Sanchez-Garcia M."/>
            <person name="Camarero S."/>
            <person name="Miyauchi S."/>
            <person name="Serrano A."/>
            <person name="Linde D."/>
            <person name="Babiker R."/>
            <person name="Drula E."/>
            <person name="Ayuso-Fernandez I."/>
            <person name="Pacheco R."/>
            <person name="Padilla G."/>
            <person name="Ferreira P."/>
            <person name="Barriuso J."/>
            <person name="Kellner H."/>
            <person name="Castanera R."/>
            <person name="Alfaro M."/>
            <person name="Ramirez L."/>
            <person name="Pisabarro A.G."/>
            <person name="Kuo A."/>
            <person name="Tritt A."/>
            <person name="Lipzen A."/>
            <person name="He G."/>
            <person name="Yan M."/>
            <person name="Ng V."/>
            <person name="Cullen D."/>
            <person name="Martin F."/>
            <person name="Rosso M.-N."/>
            <person name="Henrissat B."/>
            <person name="Hibbett D."/>
            <person name="Martinez A.T."/>
            <person name="Grigoriev I.V."/>
        </authorList>
    </citation>
    <scope>NUCLEOTIDE SEQUENCE</scope>
    <source>
        <strain evidence="2">AH 40177</strain>
    </source>
</reference>
<dbReference type="PANTHER" id="PTHR44329:SF214">
    <property type="entry name" value="PROTEIN KINASE DOMAIN-CONTAINING PROTEIN"/>
    <property type="match status" value="1"/>
</dbReference>
<dbReference type="Gene3D" id="1.10.510.10">
    <property type="entry name" value="Transferase(Phosphotransferase) domain 1"/>
    <property type="match status" value="1"/>
</dbReference>
<feature type="domain" description="Protein kinase" evidence="1">
    <location>
        <begin position="82"/>
        <end position="194"/>
    </location>
</feature>
<keyword evidence="3" id="KW-1185">Reference proteome</keyword>
<proteinExistence type="predicted"/>
<dbReference type="InterPro" id="IPR051681">
    <property type="entry name" value="Ser/Thr_Kinases-Pseudokinases"/>
</dbReference>
<name>A0A9P5P867_9AGAR</name>
<protein>
    <recommendedName>
        <fullName evidence="1">Protein kinase domain-containing protein</fullName>
    </recommendedName>
</protein>
<dbReference type="OrthoDB" id="3236663at2759"/>
<evidence type="ECO:0000259" key="1">
    <source>
        <dbReference type="PROSITE" id="PS50011"/>
    </source>
</evidence>
<dbReference type="EMBL" id="JADNRY010000362">
    <property type="protein sequence ID" value="KAF9058614.1"/>
    <property type="molecule type" value="Genomic_DNA"/>
</dbReference>
<dbReference type="PANTHER" id="PTHR44329">
    <property type="entry name" value="SERINE/THREONINE-PROTEIN KINASE TNNI3K-RELATED"/>
    <property type="match status" value="1"/>
</dbReference>
<organism evidence="2 3">
    <name type="scientific">Rhodocollybia butyracea</name>
    <dbReference type="NCBI Taxonomy" id="206335"/>
    <lineage>
        <taxon>Eukaryota</taxon>
        <taxon>Fungi</taxon>
        <taxon>Dikarya</taxon>
        <taxon>Basidiomycota</taxon>
        <taxon>Agaricomycotina</taxon>
        <taxon>Agaricomycetes</taxon>
        <taxon>Agaricomycetidae</taxon>
        <taxon>Agaricales</taxon>
        <taxon>Marasmiineae</taxon>
        <taxon>Omphalotaceae</taxon>
        <taxon>Rhodocollybia</taxon>
    </lineage>
</organism>
<dbReference type="Proteomes" id="UP000772434">
    <property type="component" value="Unassembled WGS sequence"/>
</dbReference>
<dbReference type="Pfam" id="PF07714">
    <property type="entry name" value="PK_Tyr_Ser-Thr"/>
    <property type="match status" value="1"/>
</dbReference>
<gene>
    <name evidence="2" type="ORF">BDP27DRAFT_1240566</name>
</gene>